<name>A0A2H0B4Z7_9BACT</name>
<dbReference type="EMBL" id="PCSQ01000002">
    <property type="protein sequence ID" value="PIP52701.1"/>
    <property type="molecule type" value="Genomic_DNA"/>
</dbReference>
<protein>
    <recommendedName>
        <fullName evidence="2">DUF5660 domain-containing protein</fullName>
    </recommendedName>
</protein>
<dbReference type="Proteomes" id="UP000231081">
    <property type="component" value="Unassembled WGS sequence"/>
</dbReference>
<dbReference type="InterPro" id="IPR043719">
    <property type="entry name" value="DUF5660"/>
</dbReference>
<dbReference type="AlphaFoldDB" id="A0A2H0B4Z7"/>
<proteinExistence type="predicted"/>
<feature type="coiled-coil region" evidence="1">
    <location>
        <begin position="50"/>
        <end position="100"/>
    </location>
</feature>
<gene>
    <name evidence="3" type="ORF">COX09_00045</name>
</gene>
<comment type="caution">
    <text evidence="3">The sequence shown here is derived from an EMBL/GenBank/DDBJ whole genome shotgun (WGS) entry which is preliminary data.</text>
</comment>
<evidence type="ECO:0000259" key="2">
    <source>
        <dbReference type="Pfam" id="PF18904"/>
    </source>
</evidence>
<evidence type="ECO:0000313" key="4">
    <source>
        <dbReference type="Proteomes" id="UP000231081"/>
    </source>
</evidence>
<organism evidence="3 4">
    <name type="scientific">Candidatus Beckwithbacteria bacterium CG23_combo_of_CG06-09_8_20_14_all_47_9</name>
    <dbReference type="NCBI Taxonomy" id="1974498"/>
    <lineage>
        <taxon>Bacteria</taxon>
        <taxon>Candidatus Beckwithiibacteriota</taxon>
    </lineage>
</organism>
<evidence type="ECO:0000256" key="1">
    <source>
        <dbReference type="SAM" id="Coils"/>
    </source>
</evidence>
<keyword evidence="1" id="KW-0175">Coiled coil</keyword>
<reference evidence="3 4" key="1">
    <citation type="submission" date="2017-09" db="EMBL/GenBank/DDBJ databases">
        <title>Depth-based differentiation of microbial function through sediment-hosted aquifers and enrichment of novel symbionts in the deep terrestrial subsurface.</title>
        <authorList>
            <person name="Probst A.J."/>
            <person name="Ladd B."/>
            <person name="Jarett J.K."/>
            <person name="Geller-Mcgrath D.E."/>
            <person name="Sieber C.M."/>
            <person name="Emerson J.B."/>
            <person name="Anantharaman K."/>
            <person name="Thomas B.C."/>
            <person name="Malmstrom R."/>
            <person name="Stieglmeier M."/>
            <person name="Klingl A."/>
            <person name="Woyke T."/>
            <person name="Ryan C.M."/>
            <person name="Banfield J.F."/>
        </authorList>
    </citation>
    <scope>NUCLEOTIDE SEQUENCE [LARGE SCALE GENOMIC DNA]</scope>
    <source>
        <strain evidence="3">CG23_combo_of_CG06-09_8_20_14_all_47_9</strain>
    </source>
</reference>
<feature type="domain" description="DUF5660" evidence="2">
    <location>
        <begin position="79"/>
        <end position="185"/>
    </location>
</feature>
<dbReference type="Pfam" id="PF18904">
    <property type="entry name" value="DUF5660"/>
    <property type="match status" value="1"/>
</dbReference>
<evidence type="ECO:0000313" key="3">
    <source>
        <dbReference type="EMBL" id="PIP52701.1"/>
    </source>
</evidence>
<accession>A0A2H0B4Z7</accession>
<sequence length="185" mass="21174">MDTFDQSKKKKSLPKFDNFLEAFKDTSASAKAPAGKAAMADKPFDFESFLNQQENRVRQQERQRFEQTQHEVQVVYSSKRQQEKLEIESLQIKIKQLAKEVGGVMVEAEKTAFQMVVSPGVYHKNFFKRLISLLEIARRSVHDSRTCLQLTNLRNQAKSIYWSSVKKSGTSFMLSSDRTVATQAG</sequence>